<feature type="non-terminal residue" evidence="1">
    <location>
        <position position="1"/>
    </location>
</feature>
<dbReference type="EMBL" id="CAJVQB010032401">
    <property type="protein sequence ID" value="CAG8818271.1"/>
    <property type="molecule type" value="Genomic_DNA"/>
</dbReference>
<comment type="caution">
    <text evidence="1">The sequence shown here is derived from an EMBL/GenBank/DDBJ whole genome shotgun (WGS) entry which is preliminary data.</text>
</comment>
<gene>
    <name evidence="1" type="ORF">GMARGA_LOCUS27016</name>
</gene>
<organism evidence="1 2">
    <name type="scientific">Gigaspora margarita</name>
    <dbReference type="NCBI Taxonomy" id="4874"/>
    <lineage>
        <taxon>Eukaryota</taxon>
        <taxon>Fungi</taxon>
        <taxon>Fungi incertae sedis</taxon>
        <taxon>Mucoromycota</taxon>
        <taxon>Glomeromycotina</taxon>
        <taxon>Glomeromycetes</taxon>
        <taxon>Diversisporales</taxon>
        <taxon>Gigasporaceae</taxon>
        <taxon>Gigaspora</taxon>
    </lineage>
</organism>
<reference evidence="1 2" key="1">
    <citation type="submission" date="2021-06" db="EMBL/GenBank/DDBJ databases">
        <authorList>
            <person name="Kallberg Y."/>
            <person name="Tangrot J."/>
            <person name="Rosling A."/>
        </authorList>
    </citation>
    <scope>NUCLEOTIDE SEQUENCE [LARGE SCALE GENOMIC DNA]</scope>
    <source>
        <strain evidence="1 2">120-4 pot B 10/14</strain>
    </source>
</reference>
<name>A0ABN7W6F9_GIGMA</name>
<protein>
    <submittedName>
        <fullName evidence="1">11104_t:CDS:1</fullName>
    </submittedName>
</protein>
<sequence length="127" mass="14350">NTNADLKISPLTNNNISEITERQCNTKVALSATSEMMTNRQCNTKVPLSANSENTIKNKAPTNKNTSKMKLYKMMQNNEVPLCATMIKRSNIPKKQLIKATSNPTQILLTKQHQRRFTNIITNNTNK</sequence>
<keyword evidence="2" id="KW-1185">Reference proteome</keyword>
<dbReference type="Proteomes" id="UP000789901">
    <property type="component" value="Unassembled WGS sequence"/>
</dbReference>
<proteinExistence type="predicted"/>
<evidence type="ECO:0000313" key="2">
    <source>
        <dbReference type="Proteomes" id="UP000789901"/>
    </source>
</evidence>
<evidence type="ECO:0000313" key="1">
    <source>
        <dbReference type="EMBL" id="CAG8818271.1"/>
    </source>
</evidence>
<accession>A0ABN7W6F9</accession>